<feature type="transmembrane region" description="Helical" evidence="1">
    <location>
        <begin position="375"/>
        <end position="394"/>
    </location>
</feature>
<organism evidence="3 4">
    <name type="scientific">Streptomyces lunaelactis</name>
    <dbReference type="NCBI Taxonomy" id="1535768"/>
    <lineage>
        <taxon>Bacteria</taxon>
        <taxon>Bacillati</taxon>
        <taxon>Actinomycetota</taxon>
        <taxon>Actinomycetes</taxon>
        <taxon>Kitasatosporales</taxon>
        <taxon>Streptomycetaceae</taxon>
        <taxon>Streptomyces</taxon>
    </lineage>
</organism>
<keyword evidence="1" id="KW-0472">Membrane</keyword>
<evidence type="ECO:0000259" key="2">
    <source>
        <dbReference type="Pfam" id="PF03703"/>
    </source>
</evidence>
<feature type="domain" description="YdbS-like PH" evidence="2">
    <location>
        <begin position="76"/>
        <end position="153"/>
    </location>
</feature>
<dbReference type="PANTHER" id="PTHR34473">
    <property type="entry name" value="UPF0699 TRANSMEMBRANE PROTEIN YDBS"/>
    <property type="match status" value="1"/>
</dbReference>
<dbReference type="Proteomes" id="UP000244201">
    <property type="component" value="Chromosome"/>
</dbReference>
<feature type="transmembrane region" description="Helical" evidence="1">
    <location>
        <begin position="24"/>
        <end position="46"/>
    </location>
</feature>
<name>A0A2R4T1W4_9ACTN</name>
<dbReference type="InterPro" id="IPR005182">
    <property type="entry name" value="YdbS-like_PH"/>
</dbReference>
<reference evidence="3 4" key="1">
    <citation type="submission" date="2018-01" db="EMBL/GenBank/DDBJ databases">
        <title>Complete genome sequence of Streptomyces lunaelactis MM109T, a Ferroverdin A producer isolated from cave moonmilk deposits.</title>
        <authorList>
            <person name="Naome A."/>
            <person name="Martinet L."/>
            <person name="Maciejewska M."/>
            <person name="Anderssen S."/>
            <person name="Adam D."/>
            <person name="Tenconi E."/>
            <person name="Deflandre B."/>
            <person name="Arguelles-Arias A."/>
            <person name="Calusinska M."/>
            <person name="Copieters W."/>
            <person name="Karim L."/>
            <person name="Hanikenne M."/>
            <person name="Baurain D."/>
            <person name="van Wezel G."/>
            <person name="Smargiasso N."/>
            <person name="de Pauw E."/>
            <person name="Delfosse P."/>
            <person name="Rigali S."/>
        </authorList>
    </citation>
    <scope>NUCLEOTIDE SEQUENCE [LARGE SCALE GENOMIC DNA]</scope>
    <source>
        <strain evidence="3 4">MM109</strain>
    </source>
</reference>
<accession>A0A2R4T1W4</accession>
<keyword evidence="1" id="KW-0812">Transmembrane</keyword>
<protein>
    <recommendedName>
        <fullName evidence="2">YdbS-like PH domain-containing protein</fullName>
    </recommendedName>
</protein>
<evidence type="ECO:0000313" key="4">
    <source>
        <dbReference type="Proteomes" id="UP000244201"/>
    </source>
</evidence>
<keyword evidence="4" id="KW-1185">Reference proteome</keyword>
<proteinExistence type="predicted"/>
<feature type="transmembrane region" description="Helical" evidence="1">
    <location>
        <begin position="58"/>
        <end position="77"/>
    </location>
</feature>
<sequence length="526" mass="58187">MPAGTTPPGEDASEAPWERLHPRLIWVNLARFALSLVPTLLSFFVFKTGSDLLDNWPALIMTGFGIAVSVGDVVRWLRTRYRVTEGLVEIRTGRLVRVYRQIPRDRIRAVDVKSRLRHRFAGLRIVYISSGRSKPAVKLDAVSKQMALTLQRELMHGNRAAAEGEEGEEVAAPKETPIAEFRWRWLFYHVLNFTCVLVGGLLLWSLHSMLLIVGLDLVGSLNDLRNWFAPDGGTAVAWLYWGVVVTLLGYGALAGGFVMENWGFRLVRVRKEDGTALLTRRGLFSTREVHRDDRRMRGIQISEPLLTRWIGLTETTVLSTGLAIISFSGDPATSILPRAPLSEARRVAALVLSGPVRPLEAPLRRHPRTALARRLLWALVTPVVVAGLLVWLWATDVVPGWVPAVVGPVLFAVAVPLAVVAYRALGHTLVDNYLVLRCGLSRRVTAALRTEAVIGVKVRQSLFQRRLGLLTAGLSTAAGERYYQAPDMSVDQFLVFATEAAPGLLEEFLVEPEIDAQQLPAPSPHA</sequence>
<evidence type="ECO:0000256" key="1">
    <source>
        <dbReference type="SAM" id="Phobius"/>
    </source>
</evidence>
<feature type="transmembrane region" description="Helical" evidence="1">
    <location>
        <begin position="400"/>
        <end position="422"/>
    </location>
</feature>
<dbReference type="EMBL" id="CP026304">
    <property type="protein sequence ID" value="AVZ73116.1"/>
    <property type="molecule type" value="Genomic_DNA"/>
</dbReference>
<feature type="domain" description="YdbS-like PH" evidence="2">
    <location>
        <begin position="422"/>
        <end position="496"/>
    </location>
</feature>
<dbReference type="KEGG" id="slk:SLUN_13905"/>
<evidence type="ECO:0000313" key="3">
    <source>
        <dbReference type="EMBL" id="AVZ73116.1"/>
    </source>
</evidence>
<dbReference type="InterPro" id="IPR014529">
    <property type="entry name" value="UCP026631"/>
</dbReference>
<keyword evidence="1" id="KW-1133">Transmembrane helix</keyword>
<dbReference type="AlphaFoldDB" id="A0A2R4T1W4"/>
<feature type="transmembrane region" description="Helical" evidence="1">
    <location>
        <begin position="190"/>
        <end position="215"/>
    </location>
</feature>
<dbReference type="PIRSF" id="PIRSF026631">
    <property type="entry name" value="UCP026631"/>
    <property type="match status" value="1"/>
</dbReference>
<dbReference type="Pfam" id="PF03703">
    <property type="entry name" value="bPH_2"/>
    <property type="match status" value="2"/>
</dbReference>
<feature type="transmembrane region" description="Helical" evidence="1">
    <location>
        <begin position="235"/>
        <end position="258"/>
    </location>
</feature>
<gene>
    <name evidence="3" type="ORF">SLUN_13905</name>
</gene>
<dbReference type="PANTHER" id="PTHR34473:SF3">
    <property type="entry name" value="TRANSMEMBRANE PROTEIN-RELATED"/>
    <property type="match status" value="1"/>
</dbReference>